<keyword evidence="2" id="KW-1133">Transmembrane helix</keyword>
<keyword evidence="1" id="KW-0175">Coiled coil</keyword>
<evidence type="ECO:0000313" key="3">
    <source>
        <dbReference type="EMBL" id="EHR62624.1"/>
    </source>
</evidence>
<dbReference type="AlphaFoldDB" id="H5XG42"/>
<keyword evidence="4" id="KW-1185">Reference proteome</keyword>
<dbReference type="Proteomes" id="UP000002791">
    <property type="component" value="Chromosome"/>
</dbReference>
<keyword evidence="2" id="KW-0472">Membrane</keyword>
<organism evidence="3 4">
    <name type="scientific">Saccharomonospora cyanea NA-134</name>
    <dbReference type="NCBI Taxonomy" id="882082"/>
    <lineage>
        <taxon>Bacteria</taxon>
        <taxon>Bacillati</taxon>
        <taxon>Actinomycetota</taxon>
        <taxon>Actinomycetes</taxon>
        <taxon>Pseudonocardiales</taxon>
        <taxon>Pseudonocardiaceae</taxon>
        <taxon>Saccharomonospora</taxon>
    </lineage>
</organism>
<feature type="coiled-coil region" evidence="1">
    <location>
        <begin position="56"/>
        <end position="83"/>
    </location>
</feature>
<reference evidence="3 4" key="1">
    <citation type="submission" date="2011-11" db="EMBL/GenBank/DDBJ databases">
        <title>The Noncontiguous Finished sequence of Saccharomonospora cyanea NA-134.</title>
        <authorList>
            <consortium name="US DOE Joint Genome Institute"/>
            <person name="Lucas S."/>
            <person name="Han J."/>
            <person name="Lapidus A."/>
            <person name="Cheng J.-F."/>
            <person name="Goodwin L."/>
            <person name="Pitluck S."/>
            <person name="Peters L."/>
            <person name="Ovchinnikova G."/>
            <person name="Lu M."/>
            <person name="Detter J.C."/>
            <person name="Han C."/>
            <person name="Tapia R."/>
            <person name="Land M."/>
            <person name="Hauser L."/>
            <person name="Kyrpides N."/>
            <person name="Ivanova N."/>
            <person name="Pagani I."/>
            <person name="Brambilla E.-M."/>
            <person name="Klenk H.-P."/>
            <person name="Woyke T."/>
        </authorList>
    </citation>
    <scope>NUCLEOTIDE SEQUENCE [LARGE SCALE GENOMIC DNA]</scope>
    <source>
        <strain evidence="3 4">NA-134</strain>
    </source>
</reference>
<proteinExistence type="predicted"/>
<sequence length="120" mass="13423">MMPDSGTETAITLRFLQEAFADWKSGVDRRFDDVIARLDRVVAEFQTYAQEQGPRTTALEHRVAETEKDIAELQRLRERDRLEAREDRRTSTGTKVAIATALLGALVAVVFGVLNLTMGA</sequence>
<dbReference type="STRING" id="882082.SaccyDRAFT_3797"/>
<protein>
    <submittedName>
        <fullName evidence="3">Uncharacterized protein</fullName>
    </submittedName>
</protein>
<keyword evidence="2" id="KW-0812">Transmembrane</keyword>
<evidence type="ECO:0000313" key="4">
    <source>
        <dbReference type="Proteomes" id="UP000002791"/>
    </source>
</evidence>
<name>H5XG42_9PSEU</name>
<dbReference type="EMBL" id="CM001440">
    <property type="protein sequence ID" value="EHR62624.1"/>
    <property type="molecule type" value="Genomic_DNA"/>
</dbReference>
<feature type="transmembrane region" description="Helical" evidence="2">
    <location>
        <begin position="96"/>
        <end position="118"/>
    </location>
</feature>
<gene>
    <name evidence="3" type="ORF">SaccyDRAFT_3797</name>
</gene>
<evidence type="ECO:0000256" key="1">
    <source>
        <dbReference type="SAM" id="Coils"/>
    </source>
</evidence>
<accession>H5XG42</accession>
<evidence type="ECO:0000256" key="2">
    <source>
        <dbReference type="SAM" id="Phobius"/>
    </source>
</evidence>
<dbReference type="HOGENOM" id="CLU_2048041_0_0_11"/>